<dbReference type="InterPro" id="IPR037171">
    <property type="entry name" value="NagB/RpiA_transferase-like"/>
</dbReference>
<evidence type="ECO:0000313" key="2">
    <source>
        <dbReference type="EMBL" id="GLI23670.1"/>
    </source>
</evidence>
<dbReference type="Gene3D" id="3.40.1080.20">
    <property type="entry name" value="Acetyl-CoA hydrolase/transferase C-terminal domain"/>
    <property type="match status" value="1"/>
</dbReference>
<protein>
    <submittedName>
        <fullName evidence="2">Acetyl-CoA hydrolase</fullName>
        <ecNumber evidence="3">3.1.2.1</ecNumber>
    </submittedName>
</protein>
<reference evidence="3 5" key="2">
    <citation type="submission" date="2023-07" db="EMBL/GenBank/DDBJ databases">
        <title>Genomic Encyclopedia of Type Strains, Phase IV (KMG-IV): sequencing the most valuable type-strain genomes for metagenomic binning, comparative biology and taxonomic classification.</title>
        <authorList>
            <person name="Goeker M."/>
        </authorList>
    </citation>
    <scope>NUCLEOTIDE SEQUENCE [LARGE SCALE GENOMIC DNA]</scope>
    <source>
        <strain evidence="3 5">DSM 338</strain>
    </source>
</reference>
<dbReference type="Proteomes" id="UP001245370">
    <property type="component" value="Unassembled WGS sequence"/>
</dbReference>
<gene>
    <name evidence="3" type="ORF">GGQ86_003596</name>
    <name evidence="2" type="ORF">XFLAVUS301_33440</name>
</gene>
<evidence type="ECO:0000313" key="3">
    <source>
        <dbReference type="EMBL" id="MDR6335106.1"/>
    </source>
</evidence>
<dbReference type="Pfam" id="PF13336">
    <property type="entry name" value="AcetylCoA_hyd_C"/>
    <property type="match status" value="1"/>
</dbReference>
<dbReference type="GO" id="GO:0008775">
    <property type="term" value="F:acetate CoA-transferase activity"/>
    <property type="evidence" value="ECO:0007669"/>
    <property type="project" value="InterPro"/>
</dbReference>
<keyword evidence="5" id="KW-1185">Reference proteome</keyword>
<sequence length="417" mass="43861">MPSLIELEALDFADHVLPGDVVCWGQAAAEPLPLTARLMAQRSRVGGFSAFIGIGLGDTPDPTFTDRVRFTSFCGTGTNRRLAAADALDILPVHYSGLPGMLADRVDVLLLQVAEHPEGGRFSLSCACDYVEGLARTARLVIVEVNRQAPFTSAEIDAADIDVLVRTDRPLTELVRTAPSPTERAIAAHVASLVPDGATLQFGLGAVPDCVAELLATRMDLGLHTGVLSDGAAELMRSGAVTNALKPSHRGVTVAGTLLGSRALFDFAHLNPDICMAPIRVTHALDVLAQLPAFTAINSALEVDLSGQANTEMAGGRYVGTIGGALDFLRGAWASDGGLPIIALPSTVEVKGERRSRIAVRLSGPATIGRADAAIIVTEHGIADLRKLSLAQRAEALIAIADPAFRDDLRERRRPGA</sequence>
<organism evidence="2 4">
    <name type="scientific">Xanthobacter flavus</name>
    <dbReference type="NCBI Taxonomy" id="281"/>
    <lineage>
        <taxon>Bacteria</taxon>
        <taxon>Pseudomonadati</taxon>
        <taxon>Pseudomonadota</taxon>
        <taxon>Alphaproteobacteria</taxon>
        <taxon>Hyphomicrobiales</taxon>
        <taxon>Xanthobacteraceae</taxon>
        <taxon>Xanthobacter</taxon>
    </lineage>
</organism>
<dbReference type="Proteomes" id="UP001144397">
    <property type="component" value="Unassembled WGS sequence"/>
</dbReference>
<dbReference type="AlphaFoldDB" id="A0A9W6FKU4"/>
<reference evidence="2" key="1">
    <citation type="submission" date="2022-12" db="EMBL/GenBank/DDBJ databases">
        <title>Reference genome sequencing for broad-spectrum identification of bacterial and archaeal isolates by mass spectrometry.</title>
        <authorList>
            <person name="Sekiguchi Y."/>
            <person name="Tourlousse D.M."/>
        </authorList>
    </citation>
    <scope>NUCLEOTIDE SEQUENCE</scope>
    <source>
        <strain evidence="2">301</strain>
    </source>
</reference>
<dbReference type="EC" id="3.1.2.1" evidence="3"/>
<dbReference type="InterPro" id="IPR046433">
    <property type="entry name" value="ActCoA_hydro"/>
</dbReference>
<dbReference type="EMBL" id="BSDO01000005">
    <property type="protein sequence ID" value="GLI23670.1"/>
    <property type="molecule type" value="Genomic_DNA"/>
</dbReference>
<dbReference type="GeneID" id="95764125"/>
<dbReference type="InterPro" id="IPR026888">
    <property type="entry name" value="AcetylCoA_hyd_C"/>
</dbReference>
<feature type="domain" description="Acetyl-CoA hydrolase/transferase C-terminal" evidence="1">
    <location>
        <begin position="260"/>
        <end position="411"/>
    </location>
</feature>
<keyword evidence="2" id="KW-0378">Hydrolase</keyword>
<evidence type="ECO:0000313" key="4">
    <source>
        <dbReference type="Proteomes" id="UP001144397"/>
    </source>
</evidence>
<accession>A0A9W6FKU4</accession>
<dbReference type="GO" id="GO:0006083">
    <property type="term" value="P:acetate metabolic process"/>
    <property type="evidence" value="ECO:0007669"/>
    <property type="project" value="InterPro"/>
</dbReference>
<dbReference type="Gene3D" id="3.40.1080.10">
    <property type="entry name" value="Glutaconate Coenzyme A-transferase"/>
    <property type="match status" value="1"/>
</dbReference>
<dbReference type="GO" id="GO:0003986">
    <property type="term" value="F:acetyl-CoA hydrolase activity"/>
    <property type="evidence" value="ECO:0007669"/>
    <property type="project" value="UniProtKB-EC"/>
</dbReference>
<dbReference type="RefSeq" id="WP_281808521.1">
    <property type="nucleotide sequence ID" value="NZ_BSDO01000005.1"/>
</dbReference>
<evidence type="ECO:0000313" key="5">
    <source>
        <dbReference type="Proteomes" id="UP001245370"/>
    </source>
</evidence>
<dbReference type="PANTHER" id="PTHR21432:SF20">
    <property type="entry name" value="ACETYL-COA HYDROLASE"/>
    <property type="match status" value="1"/>
</dbReference>
<dbReference type="InterPro" id="IPR038460">
    <property type="entry name" value="AcetylCoA_hyd_C_sf"/>
</dbReference>
<evidence type="ECO:0000259" key="1">
    <source>
        <dbReference type="Pfam" id="PF13336"/>
    </source>
</evidence>
<comment type="caution">
    <text evidence="2">The sequence shown here is derived from an EMBL/GenBank/DDBJ whole genome shotgun (WGS) entry which is preliminary data.</text>
</comment>
<dbReference type="EMBL" id="JAVDPY010000006">
    <property type="protein sequence ID" value="MDR6335106.1"/>
    <property type="molecule type" value="Genomic_DNA"/>
</dbReference>
<dbReference type="SUPFAM" id="SSF100950">
    <property type="entry name" value="NagB/RpiA/CoA transferase-like"/>
    <property type="match status" value="2"/>
</dbReference>
<dbReference type="PANTHER" id="PTHR21432">
    <property type="entry name" value="ACETYL-COA HYDROLASE-RELATED"/>
    <property type="match status" value="1"/>
</dbReference>
<name>A0A9W6FKU4_XANFL</name>
<proteinExistence type="predicted"/>
<dbReference type="Gene3D" id="3.30.750.70">
    <property type="entry name" value="4-hydroxybutyrate coenzyme like domains"/>
    <property type="match status" value="1"/>
</dbReference>